<feature type="transmembrane region" description="Helical" evidence="1">
    <location>
        <begin position="7"/>
        <end position="31"/>
    </location>
</feature>
<dbReference type="OMA" id="IAMIPSK"/>
<dbReference type="Pfam" id="PF10316">
    <property type="entry name" value="7TM_GPCR_Srbc"/>
    <property type="match status" value="1"/>
</dbReference>
<keyword evidence="1" id="KW-0812">Transmembrane</keyword>
<organism evidence="3">
    <name type="scientific">Caenorhabditis brenneri</name>
    <name type="common">Nematode worm</name>
    <dbReference type="NCBI Taxonomy" id="135651"/>
    <lineage>
        <taxon>Eukaryota</taxon>
        <taxon>Metazoa</taxon>
        <taxon>Ecdysozoa</taxon>
        <taxon>Nematoda</taxon>
        <taxon>Chromadorea</taxon>
        <taxon>Rhabditida</taxon>
        <taxon>Rhabditina</taxon>
        <taxon>Rhabditomorpha</taxon>
        <taxon>Rhabditoidea</taxon>
        <taxon>Rhabditidae</taxon>
        <taxon>Peloderinae</taxon>
        <taxon>Caenorhabditis</taxon>
    </lineage>
</organism>
<dbReference type="EMBL" id="GL379873">
    <property type="protein sequence ID" value="EGT58876.1"/>
    <property type="molecule type" value="Genomic_DNA"/>
</dbReference>
<dbReference type="OrthoDB" id="5873491at2759"/>
<feature type="transmembrane region" description="Helical" evidence="1">
    <location>
        <begin position="155"/>
        <end position="175"/>
    </location>
</feature>
<protein>
    <submittedName>
        <fullName evidence="2">Uncharacterized protein</fullName>
    </submittedName>
</protein>
<proteinExistence type="predicted"/>
<accession>G0NEH4</accession>
<dbReference type="Proteomes" id="UP000008068">
    <property type="component" value="Unassembled WGS sequence"/>
</dbReference>
<keyword evidence="1" id="KW-1133">Transmembrane helix</keyword>
<keyword evidence="3" id="KW-1185">Reference proteome</keyword>
<feature type="transmembrane region" description="Helical" evidence="1">
    <location>
        <begin position="43"/>
        <end position="63"/>
    </location>
</feature>
<name>G0NEH4_CAEBE</name>
<sequence length="230" mass="26080">MSAITITLIAVTKIFNLITISHGYQLFFFAVSWPTVNLASTRAILVVIITLDRALAVFSPIFYHNNRSKFPNVFLIFCVFCYPVLDNMMLWVYCQYDLTFPPGCVSVGCLMNQCFLQYSLDCPWLCWALATKLFIWNHYKNRSRSKDLERANHLALIDAATIFIFDVVPILILIGSHKFEYVGTCLAFTKAAGYTLEGGLVYRTLKRKNETAMNTIVGNSVVAIKANSFH</sequence>
<dbReference type="eggNOG" id="ENOG502TH7S">
    <property type="taxonomic scope" value="Eukaryota"/>
</dbReference>
<reference evidence="3" key="1">
    <citation type="submission" date="2011-07" db="EMBL/GenBank/DDBJ databases">
        <authorList>
            <consortium name="Caenorhabditis brenneri Sequencing and Analysis Consortium"/>
            <person name="Wilson R.K."/>
        </authorList>
    </citation>
    <scope>NUCLEOTIDE SEQUENCE [LARGE SCALE GENOMIC DNA]</scope>
    <source>
        <strain evidence="3">PB2801</strain>
    </source>
</reference>
<gene>
    <name evidence="2" type="ORF">CAEBREN_05347</name>
</gene>
<evidence type="ECO:0000256" key="1">
    <source>
        <dbReference type="SAM" id="Phobius"/>
    </source>
</evidence>
<evidence type="ECO:0000313" key="2">
    <source>
        <dbReference type="EMBL" id="EGT58876.1"/>
    </source>
</evidence>
<dbReference type="HOGENOM" id="CLU_059075_0_0_1"/>
<dbReference type="PANTHER" id="PTHR10664:SF20">
    <property type="entry name" value="SERPENTINE RECEPTOR, CLASS BC (CLASS B-LIKE)"/>
    <property type="match status" value="1"/>
</dbReference>
<evidence type="ECO:0000313" key="3">
    <source>
        <dbReference type="Proteomes" id="UP000008068"/>
    </source>
</evidence>
<dbReference type="InterPro" id="IPR019420">
    <property type="entry name" value="7TM_GPCR_serpentine_rcpt_Srbc"/>
</dbReference>
<dbReference type="PANTHER" id="PTHR10664">
    <property type="entry name" value="SERPENTINE RECEPTOR-C.ELEGANS"/>
    <property type="match status" value="1"/>
</dbReference>
<dbReference type="InParanoid" id="G0NEH4"/>
<dbReference type="AlphaFoldDB" id="G0NEH4"/>
<feature type="transmembrane region" description="Helical" evidence="1">
    <location>
        <begin position="70"/>
        <end position="93"/>
    </location>
</feature>
<keyword evidence="1" id="KW-0472">Membrane</keyword>